<evidence type="ECO:0000256" key="2">
    <source>
        <dbReference type="ARBA" id="ARBA00007572"/>
    </source>
</evidence>
<dbReference type="InterPro" id="IPR012309">
    <property type="entry name" value="DNA_ligase_ATP-dep_C"/>
</dbReference>
<dbReference type="InterPro" id="IPR012308">
    <property type="entry name" value="DNA_ligase_ATP-dep_N"/>
</dbReference>
<feature type="compositionally biased region" description="Basic and acidic residues" evidence="17">
    <location>
        <begin position="277"/>
        <end position="329"/>
    </location>
</feature>
<keyword evidence="9 15" id="KW-0233">DNA recombination</keyword>
<evidence type="ECO:0000256" key="13">
    <source>
        <dbReference type="ARBA" id="ARBA00034003"/>
    </source>
</evidence>
<dbReference type="Pfam" id="PF04679">
    <property type="entry name" value="DNA_ligase_A_C"/>
    <property type="match status" value="1"/>
</dbReference>
<feature type="region of interest" description="Disordered" evidence="17">
    <location>
        <begin position="178"/>
        <end position="383"/>
    </location>
</feature>
<dbReference type="CDD" id="cd07900">
    <property type="entry name" value="Adenylation_DNA_ligase_I_Euk"/>
    <property type="match status" value="1"/>
</dbReference>
<keyword evidence="3 15" id="KW-0436">Ligase</keyword>
<feature type="compositionally biased region" description="Basic and acidic residues" evidence="17">
    <location>
        <begin position="202"/>
        <end position="221"/>
    </location>
</feature>
<evidence type="ECO:0000256" key="3">
    <source>
        <dbReference type="ARBA" id="ARBA00022598"/>
    </source>
</evidence>
<evidence type="ECO:0000256" key="16">
    <source>
        <dbReference type="RuleBase" id="RU004196"/>
    </source>
</evidence>
<evidence type="ECO:0000256" key="11">
    <source>
        <dbReference type="ARBA" id="ARBA00023242"/>
    </source>
</evidence>
<dbReference type="SUPFAM" id="SSF117018">
    <property type="entry name" value="ATP-dependent DNA ligase DNA-binding domain"/>
    <property type="match status" value="1"/>
</dbReference>
<keyword evidence="5" id="KW-0235">DNA replication</keyword>
<feature type="compositionally biased region" description="Low complexity" evidence="17">
    <location>
        <begin position="79"/>
        <end position="91"/>
    </location>
</feature>
<dbReference type="Proteomes" id="UP001152759">
    <property type="component" value="Chromosome 5"/>
</dbReference>
<dbReference type="SUPFAM" id="SSF50249">
    <property type="entry name" value="Nucleic acid-binding proteins"/>
    <property type="match status" value="1"/>
</dbReference>
<evidence type="ECO:0000256" key="15">
    <source>
        <dbReference type="RuleBase" id="RU000617"/>
    </source>
</evidence>
<dbReference type="GO" id="GO:0006310">
    <property type="term" value="P:DNA recombination"/>
    <property type="evidence" value="ECO:0007669"/>
    <property type="project" value="UniProtKB-KW"/>
</dbReference>
<evidence type="ECO:0000256" key="1">
    <source>
        <dbReference type="ARBA" id="ARBA00004123"/>
    </source>
</evidence>
<evidence type="ECO:0000256" key="7">
    <source>
        <dbReference type="ARBA" id="ARBA00022763"/>
    </source>
</evidence>
<evidence type="ECO:0000313" key="19">
    <source>
        <dbReference type="EMBL" id="CAH0391029.1"/>
    </source>
</evidence>
<feature type="domain" description="ATP-dependent DNA ligase family profile" evidence="18">
    <location>
        <begin position="759"/>
        <end position="895"/>
    </location>
</feature>
<dbReference type="FunFam" id="3.30.470.30:FF:000016">
    <property type="entry name" value="DNA ligase"/>
    <property type="match status" value="1"/>
</dbReference>
<evidence type="ECO:0000256" key="4">
    <source>
        <dbReference type="ARBA" id="ARBA00022618"/>
    </source>
</evidence>
<keyword evidence="8 15" id="KW-0067">ATP-binding</keyword>
<dbReference type="PANTHER" id="PTHR45674:SF4">
    <property type="entry name" value="DNA LIGASE 1"/>
    <property type="match status" value="1"/>
</dbReference>
<name>A0A9P0F7F0_BEMTA</name>
<dbReference type="GO" id="GO:1903461">
    <property type="term" value="P:Okazaki fragment processing involved in mitotic DNA replication"/>
    <property type="evidence" value="ECO:0007669"/>
    <property type="project" value="TreeGrafter"/>
</dbReference>
<evidence type="ECO:0000259" key="18">
    <source>
        <dbReference type="PROSITE" id="PS50160"/>
    </source>
</evidence>
<evidence type="ECO:0000256" key="6">
    <source>
        <dbReference type="ARBA" id="ARBA00022741"/>
    </source>
</evidence>
<proteinExistence type="inferred from homology"/>
<dbReference type="InterPro" id="IPR016059">
    <property type="entry name" value="DNA_ligase_ATP-dep_CS"/>
</dbReference>
<dbReference type="GO" id="GO:0071897">
    <property type="term" value="P:DNA biosynthetic process"/>
    <property type="evidence" value="ECO:0007669"/>
    <property type="project" value="InterPro"/>
</dbReference>
<dbReference type="FunFam" id="2.40.50.140:FF:000062">
    <property type="entry name" value="DNA ligase"/>
    <property type="match status" value="1"/>
</dbReference>
<dbReference type="InterPro" id="IPR012340">
    <property type="entry name" value="NA-bd_OB-fold"/>
</dbReference>
<feature type="compositionally biased region" description="Basic and acidic residues" evidence="17">
    <location>
        <begin position="345"/>
        <end position="355"/>
    </location>
</feature>
<dbReference type="Gene3D" id="1.10.3260.10">
    <property type="entry name" value="DNA ligase, ATP-dependent, N-terminal domain"/>
    <property type="match status" value="1"/>
</dbReference>
<keyword evidence="20" id="KW-1185">Reference proteome</keyword>
<comment type="subcellular location">
    <subcellularLocation>
        <location evidence="1">Nucleus</location>
    </subcellularLocation>
</comment>
<dbReference type="InterPro" id="IPR012310">
    <property type="entry name" value="DNA_ligase_ATP-dep_cent"/>
</dbReference>
<keyword evidence="12" id="KW-0131">Cell cycle</keyword>
<feature type="compositionally biased region" description="Polar residues" evidence="17">
    <location>
        <begin position="119"/>
        <end position="128"/>
    </location>
</feature>
<dbReference type="CDD" id="cd07969">
    <property type="entry name" value="OBF_DNA_ligase_I"/>
    <property type="match status" value="1"/>
</dbReference>
<dbReference type="Gene3D" id="3.30.1490.70">
    <property type="match status" value="1"/>
</dbReference>
<reference evidence="19" key="1">
    <citation type="submission" date="2021-12" db="EMBL/GenBank/DDBJ databases">
        <authorList>
            <person name="King R."/>
        </authorList>
    </citation>
    <scope>NUCLEOTIDE SEQUENCE</scope>
</reference>
<evidence type="ECO:0000256" key="8">
    <source>
        <dbReference type="ARBA" id="ARBA00022840"/>
    </source>
</evidence>
<comment type="similarity">
    <text evidence="2 16">Belongs to the ATP-dependent DNA ligase family.</text>
</comment>
<dbReference type="InterPro" id="IPR000977">
    <property type="entry name" value="DNA_ligase_ATP-dep"/>
</dbReference>
<evidence type="ECO:0000256" key="17">
    <source>
        <dbReference type="SAM" id="MobiDB-lite"/>
    </source>
</evidence>
<dbReference type="Pfam" id="PF04675">
    <property type="entry name" value="DNA_ligase_A_N"/>
    <property type="match status" value="1"/>
</dbReference>
<dbReference type="PROSITE" id="PS00333">
    <property type="entry name" value="DNA_LIGASE_A2"/>
    <property type="match status" value="1"/>
</dbReference>
<dbReference type="InterPro" id="IPR036599">
    <property type="entry name" value="DNA_ligase_N_sf"/>
</dbReference>
<protein>
    <recommendedName>
        <fullName evidence="15">DNA ligase</fullName>
        <ecNumber evidence="15">6.5.1.1</ecNumber>
    </recommendedName>
</protein>
<keyword evidence="6 15" id="KW-0547">Nucleotide-binding</keyword>
<dbReference type="GO" id="GO:0005739">
    <property type="term" value="C:mitochondrion"/>
    <property type="evidence" value="ECO:0007669"/>
    <property type="project" value="TreeGrafter"/>
</dbReference>
<dbReference type="GO" id="GO:0003677">
    <property type="term" value="F:DNA binding"/>
    <property type="evidence" value="ECO:0007669"/>
    <property type="project" value="InterPro"/>
</dbReference>
<dbReference type="Pfam" id="PF01068">
    <property type="entry name" value="DNA_ligase_A_M"/>
    <property type="match status" value="1"/>
</dbReference>
<evidence type="ECO:0000256" key="5">
    <source>
        <dbReference type="ARBA" id="ARBA00022705"/>
    </source>
</evidence>
<keyword evidence="10 15" id="KW-0234">DNA repair</keyword>
<dbReference type="PANTHER" id="PTHR45674">
    <property type="entry name" value="DNA LIGASE 1/3 FAMILY MEMBER"/>
    <property type="match status" value="1"/>
</dbReference>
<dbReference type="Gene3D" id="2.40.50.140">
    <property type="entry name" value="Nucleic acid-binding proteins"/>
    <property type="match status" value="1"/>
</dbReference>
<evidence type="ECO:0000256" key="10">
    <source>
        <dbReference type="ARBA" id="ARBA00023204"/>
    </source>
</evidence>
<keyword evidence="7 15" id="KW-0227">DNA damage</keyword>
<gene>
    <name evidence="19" type="ORF">BEMITA_LOCUS9690</name>
</gene>
<dbReference type="Gene3D" id="3.30.470.30">
    <property type="entry name" value="DNA ligase/mRNA capping enzyme"/>
    <property type="match status" value="1"/>
</dbReference>
<feature type="compositionally biased region" description="Polar residues" evidence="17">
    <location>
        <begin position="1010"/>
        <end position="1019"/>
    </location>
</feature>
<dbReference type="GO" id="GO:0005524">
    <property type="term" value="F:ATP binding"/>
    <property type="evidence" value="ECO:0007669"/>
    <property type="project" value="UniProtKB-KW"/>
</dbReference>
<dbReference type="EC" id="6.5.1.1" evidence="15"/>
<feature type="region of interest" description="Disordered" evidence="17">
    <location>
        <begin position="1007"/>
        <end position="1030"/>
    </location>
</feature>
<feature type="compositionally biased region" description="Basic and acidic residues" evidence="17">
    <location>
        <begin position="228"/>
        <end position="240"/>
    </location>
</feature>
<sequence>MFMHFRALLQVSPKMAQRSITSFFTKSPVASKKPVVASFGSDSPKKSNGTAIEDSPIKATTKRKRVAAIESDSEDEAKPGPSSRSSPVSKKVAQDKKEESPEPSSSKSVKNVTDKSPRKSSPASTPAETQEKTSKSPLSTYERKTANVKKYKGPGLLPGIAKVLEEARKKDEALSKTFDALKNSPATEDAPSSAAQDALMSDVKEKTNIPKDNDKTVKAEEEVSDEENVSKVDSIDEAASKLKSPQSSSKKGASTPKTTSAKTSKTKTSSTKKVSKTKAESAKRRKPGETIADKQKRLKEEKEEKKEEEKENKSEKDEDDKAGKEETKNSKTPKKMHSFFAPKGGGKESEQKDSSAETSPQGKGATLVSTKIPGANYDPSKEKYHPIDDATWKQNEKVPYMALACTLTAIEGVSARLKMISILANYFRSVIVLSPEDLLPSVYMCLNQLGPAYAGIELGVAESYLMKAIAQCTGRSVPQIKSDAEKFGDLGIVAEQSRSNQRMMFQPAPLTVRGVFEKRKDIALMTGHATMTKKIDKIQSMFVACRHTEARFLIRSFAGKLRIGLAEQSVLQALASACTNTPPNQEYPPEKISVAQKISPEAFKELVEEEAQVLKTTYCECPNYDMIIPVILKHGIKALPEHCKLTPGIPLKPMLAQPTKGASEVLTRFEGLKFTCEYKYDGERAQIHLQEDGKISIYSRNQENNTSKYPDIISRLKAALGPEVKSCVLDTESVAWDRENKKIMPFQVLSTRKKKDANEADIKVQVCVFMFDLLYLNGKPLIREPFIERRRLLRENFKEVEEQFLFAKSLDTNVLEEMQEFLEESVKGNCEGLMVKTLEEEATYEIAKRSRNWLKLKKDYLDGCGDTLDVVVIGGYLGRGKRTGVYGGFLLACYDADNEEYQSICKIGTGFSDEMLVQHSEFLKNHKIHEPKSYYRYDSSLEPDHWFDAVQVWEIKCADLSLSPIHRAAIGIVDPEKGISLRFPRFLRIRDDKSAEDATNAQQVADLYKNQDQIKNQEGQSKKVSEEDFY</sequence>
<organism evidence="19 20">
    <name type="scientific">Bemisia tabaci</name>
    <name type="common">Sweetpotato whitefly</name>
    <name type="synonym">Aleurodes tabaci</name>
    <dbReference type="NCBI Taxonomy" id="7038"/>
    <lineage>
        <taxon>Eukaryota</taxon>
        <taxon>Metazoa</taxon>
        <taxon>Ecdysozoa</taxon>
        <taxon>Arthropoda</taxon>
        <taxon>Hexapoda</taxon>
        <taxon>Insecta</taxon>
        <taxon>Pterygota</taxon>
        <taxon>Neoptera</taxon>
        <taxon>Paraneoptera</taxon>
        <taxon>Hemiptera</taxon>
        <taxon>Sternorrhyncha</taxon>
        <taxon>Aleyrodoidea</taxon>
        <taxon>Aleyrodidae</taxon>
        <taxon>Aleyrodinae</taxon>
        <taxon>Bemisia</taxon>
    </lineage>
</organism>
<keyword evidence="11" id="KW-0539">Nucleus</keyword>
<dbReference type="GO" id="GO:0006281">
    <property type="term" value="P:DNA repair"/>
    <property type="evidence" value="ECO:0007669"/>
    <property type="project" value="UniProtKB-KW"/>
</dbReference>
<dbReference type="AlphaFoldDB" id="A0A9P0F7F0"/>
<comment type="catalytic activity">
    <reaction evidence="13 15">
        <text>ATP + (deoxyribonucleotide)n-3'-hydroxyl + 5'-phospho-(deoxyribonucleotide)m = (deoxyribonucleotide)n+m + AMP + diphosphate.</text>
        <dbReference type="EC" id="6.5.1.1"/>
    </reaction>
</comment>
<dbReference type="PROSITE" id="PS00697">
    <property type="entry name" value="DNA_LIGASE_A1"/>
    <property type="match status" value="1"/>
</dbReference>
<feature type="region of interest" description="Disordered" evidence="17">
    <location>
        <begin position="27"/>
        <end position="155"/>
    </location>
</feature>
<dbReference type="GO" id="GO:0051301">
    <property type="term" value="P:cell division"/>
    <property type="evidence" value="ECO:0007669"/>
    <property type="project" value="UniProtKB-KW"/>
</dbReference>
<evidence type="ECO:0000256" key="12">
    <source>
        <dbReference type="ARBA" id="ARBA00023306"/>
    </source>
</evidence>
<dbReference type="FunFam" id="1.10.3260.10:FF:000001">
    <property type="entry name" value="DNA ligase"/>
    <property type="match status" value="1"/>
</dbReference>
<feature type="compositionally biased region" description="Low complexity" evidence="17">
    <location>
        <begin position="241"/>
        <end position="272"/>
    </location>
</feature>
<evidence type="ECO:0000256" key="9">
    <source>
        <dbReference type="ARBA" id="ARBA00023172"/>
    </source>
</evidence>
<accession>A0A9P0F7F0</accession>
<keyword evidence="4" id="KW-0132">Cell division</keyword>
<evidence type="ECO:0000256" key="14">
    <source>
        <dbReference type="ARBA" id="ARBA00054532"/>
    </source>
</evidence>
<dbReference type="GO" id="GO:0003910">
    <property type="term" value="F:DNA ligase (ATP) activity"/>
    <property type="evidence" value="ECO:0007669"/>
    <property type="project" value="UniProtKB-EC"/>
</dbReference>
<dbReference type="EMBL" id="OU963866">
    <property type="protein sequence ID" value="CAH0391029.1"/>
    <property type="molecule type" value="Genomic_DNA"/>
</dbReference>
<comment type="function">
    <text evidence="14">DNA ligase that seals nicks in double-stranded DNA during DNA replication, DNA recombination and DNA repair.</text>
</comment>
<feature type="compositionally biased region" description="Basic and acidic residues" evidence="17">
    <location>
        <begin position="1020"/>
        <end position="1030"/>
    </location>
</feature>
<dbReference type="SUPFAM" id="SSF56091">
    <property type="entry name" value="DNA ligase/mRNA capping enzyme, catalytic domain"/>
    <property type="match status" value="1"/>
</dbReference>
<dbReference type="NCBIfam" id="TIGR00574">
    <property type="entry name" value="dnl1"/>
    <property type="match status" value="1"/>
</dbReference>
<dbReference type="InterPro" id="IPR050191">
    <property type="entry name" value="ATP-dep_DNA_ligase"/>
</dbReference>
<dbReference type="GO" id="GO:0005634">
    <property type="term" value="C:nucleus"/>
    <property type="evidence" value="ECO:0007669"/>
    <property type="project" value="UniProtKB-SubCell"/>
</dbReference>
<dbReference type="PROSITE" id="PS50160">
    <property type="entry name" value="DNA_LIGASE_A3"/>
    <property type="match status" value="1"/>
</dbReference>
<evidence type="ECO:0000313" key="20">
    <source>
        <dbReference type="Proteomes" id="UP001152759"/>
    </source>
</evidence>